<accession>A0ABS9G8L1</accession>
<keyword evidence="2" id="KW-1185">Reference proteome</keyword>
<dbReference type="Proteomes" id="UP000814078">
    <property type="component" value="Unassembled WGS sequence"/>
</dbReference>
<gene>
    <name evidence="1" type="ORF">GIW13_16350</name>
</gene>
<proteinExistence type="predicted"/>
<organism evidence="1 2">
    <name type="scientific">Pseudomonas simiae</name>
    <dbReference type="NCBI Taxonomy" id="321846"/>
    <lineage>
        <taxon>Bacteria</taxon>
        <taxon>Pseudomonadati</taxon>
        <taxon>Pseudomonadota</taxon>
        <taxon>Gammaproteobacteria</taxon>
        <taxon>Pseudomonadales</taxon>
        <taxon>Pseudomonadaceae</taxon>
        <taxon>Pseudomonas</taxon>
    </lineage>
</organism>
<reference evidence="1 2" key="1">
    <citation type="submission" date="2019-11" db="EMBL/GenBank/DDBJ databases">
        <title>Epiphytic Pseudomonas syringae from cherry orchards.</title>
        <authorList>
            <person name="Hulin M.T."/>
        </authorList>
    </citation>
    <scope>NUCLEOTIDE SEQUENCE [LARGE SCALE GENOMIC DNA]</scope>
    <source>
        <strain evidence="1 2">PA-5-11C</strain>
    </source>
</reference>
<protein>
    <submittedName>
        <fullName evidence="1">Uncharacterized protein</fullName>
    </submittedName>
</protein>
<dbReference type="RefSeq" id="WP_156046213.1">
    <property type="nucleotide sequence ID" value="NZ_CP007637.1"/>
</dbReference>
<sequence length="137" mass="15667">MATPLTKPSDLTANNYKRARVLALNDQIEEDITLLIEGTIVNCFISYCPYEIEVGKSYDVELTLNFPDTCELERAEPSGLLVEKIAPGYSYILYGELCDDKFFTFTSLSAQGIHYDHPEFNEHFVKLRVERIDASFR</sequence>
<dbReference type="EMBL" id="WKCM01000026">
    <property type="protein sequence ID" value="MCF5319857.1"/>
    <property type="molecule type" value="Genomic_DNA"/>
</dbReference>
<evidence type="ECO:0000313" key="2">
    <source>
        <dbReference type="Proteomes" id="UP000814078"/>
    </source>
</evidence>
<evidence type="ECO:0000313" key="1">
    <source>
        <dbReference type="EMBL" id="MCF5319857.1"/>
    </source>
</evidence>
<comment type="caution">
    <text evidence="1">The sequence shown here is derived from an EMBL/GenBank/DDBJ whole genome shotgun (WGS) entry which is preliminary data.</text>
</comment>
<name>A0ABS9G8L1_9PSED</name>